<dbReference type="EMBL" id="CP023401">
    <property type="protein sequence ID" value="ATC36153.1"/>
    <property type="molecule type" value="Genomic_DNA"/>
</dbReference>
<feature type="domain" description="Glycosyltransferase 2-like" evidence="1">
    <location>
        <begin position="8"/>
        <end position="141"/>
    </location>
</feature>
<dbReference type="GeneID" id="56684398"/>
<evidence type="ECO:0000313" key="3">
    <source>
        <dbReference type="Proteomes" id="UP000190057"/>
    </source>
</evidence>
<dbReference type="PANTHER" id="PTHR22916">
    <property type="entry name" value="GLYCOSYLTRANSFERASE"/>
    <property type="match status" value="1"/>
</dbReference>
<sequence length="304" mass="35749">MNNFPKVSVVTITYGHQDYIIEMIKSVFAQKYNGIIEFIIANDCSPDNTDKIIKDFLVSHPIPKNIEIKYTCHEKNLGMMPNAFFALKQVTGQYIASCEGDDFWTDPLKLQKQIDFLETNPEYALTFTNVNVIYEKLTYEVGAIASIKESREYTGVEILKNWIAHTSTYVYRNGDYIKEFENFYRSYSFIYGDTPLFLYILQFGKAYGFVDYTSSYRRHDGGAASEKESLKNILDYIKHLIFINKAFKNKKYTRVNNNLISFRYFSLFSGTRDSFKLKTKYLFKCLYYDPFFLFKIIKEKFLKP</sequence>
<dbReference type="SUPFAM" id="SSF53448">
    <property type="entry name" value="Nucleotide-diphospho-sugar transferases"/>
    <property type="match status" value="1"/>
</dbReference>
<dbReference type="Pfam" id="PF00535">
    <property type="entry name" value="Glycos_transf_2"/>
    <property type="match status" value="1"/>
</dbReference>
<dbReference type="PANTHER" id="PTHR22916:SF3">
    <property type="entry name" value="UDP-GLCNAC:BETAGAL BETA-1,3-N-ACETYLGLUCOSAMINYLTRANSFERASE-LIKE PROTEIN 1"/>
    <property type="match status" value="1"/>
</dbReference>
<dbReference type="InterPro" id="IPR001173">
    <property type="entry name" value="Glyco_trans_2-like"/>
</dbReference>
<dbReference type="Proteomes" id="UP000190057">
    <property type="component" value="Chromosome"/>
</dbReference>
<name>A0ABM6MSP4_9FLAO</name>
<keyword evidence="3" id="KW-1185">Reference proteome</keyword>
<dbReference type="InterPro" id="IPR029044">
    <property type="entry name" value="Nucleotide-diphossugar_trans"/>
</dbReference>
<dbReference type="Gene3D" id="3.90.550.10">
    <property type="entry name" value="Spore Coat Polysaccharide Biosynthesis Protein SpsA, Chain A"/>
    <property type="match status" value="1"/>
</dbReference>
<reference evidence="2 3" key="1">
    <citation type="submission" date="2017-09" db="EMBL/GenBank/DDBJ databases">
        <title>Complete circularized genomes of four mosquito-derived Elizabethkingia anophelis isolates.</title>
        <authorList>
            <person name="Nicholson A.C."/>
            <person name="Xu J."/>
        </authorList>
    </citation>
    <scope>NUCLEOTIDE SEQUENCE [LARGE SCALE GENOMIC DNA]</scope>
    <source>
        <strain evidence="2 3">R26</strain>
    </source>
</reference>
<protein>
    <submittedName>
        <fullName evidence="2">Glycosyl transferase</fullName>
    </submittedName>
</protein>
<evidence type="ECO:0000313" key="2">
    <source>
        <dbReference type="EMBL" id="ATC36153.1"/>
    </source>
</evidence>
<dbReference type="GO" id="GO:0016740">
    <property type="term" value="F:transferase activity"/>
    <property type="evidence" value="ECO:0007669"/>
    <property type="project" value="UniProtKB-KW"/>
</dbReference>
<keyword evidence="2" id="KW-0808">Transferase</keyword>
<gene>
    <name evidence="2" type="ORF">BAZ09_007945</name>
</gene>
<evidence type="ECO:0000259" key="1">
    <source>
        <dbReference type="Pfam" id="PF00535"/>
    </source>
</evidence>
<dbReference type="RefSeq" id="WP_009088133.1">
    <property type="nucleotide sequence ID" value="NZ_ANIW01000043.1"/>
</dbReference>
<organism evidence="2 3">
    <name type="scientific">Elizabethkingia anophelis R26</name>
    <dbReference type="NCBI Taxonomy" id="1246994"/>
    <lineage>
        <taxon>Bacteria</taxon>
        <taxon>Pseudomonadati</taxon>
        <taxon>Bacteroidota</taxon>
        <taxon>Flavobacteriia</taxon>
        <taxon>Flavobacteriales</taxon>
        <taxon>Weeksellaceae</taxon>
        <taxon>Elizabethkingia</taxon>
    </lineage>
</organism>
<proteinExistence type="predicted"/>
<accession>A0ABM6MSP4</accession>